<feature type="transmembrane region" description="Helical" evidence="1">
    <location>
        <begin position="45"/>
        <end position="64"/>
    </location>
</feature>
<evidence type="ECO:0000313" key="3">
    <source>
        <dbReference type="Proteomes" id="UP000029223"/>
    </source>
</evidence>
<protein>
    <submittedName>
        <fullName evidence="2">Uncharacterized membrane protein</fullName>
    </submittedName>
</protein>
<keyword evidence="1" id="KW-0812">Transmembrane</keyword>
<feature type="transmembrane region" description="Helical" evidence="1">
    <location>
        <begin position="6"/>
        <end position="24"/>
    </location>
</feature>
<keyword evidence="1" id="KW-0472">Membrane</keyword>
<gene>
    <name evidence="2" type="ORF">JCM19239_7042</name>
</gene>
<proteinExistence type="predicted"/>
<accession>A0ABQ0JKE1</accession>
<name>A0ABQ0JKE1_9VIBR</name>
<evidence type="ECO:0000256" key="1">
    <source>
        <dbReference type="SAM" id="Phobius"/>
    </source>
</evidence>
<reference evidence="3" key="1">
    <citation type="submission" date="2014-09" db="EMBL/GenBank/DDBJ databases">
        <title>Vibrio variabilis JCM 19239. (C206) whole genome shotgun sequence.</title>
        <authorList>
            <person name="Sawabe T."/>
            <person name="Meirelles P."/>
            <person name="Nakanishi M."/>
            <person name="Sayaka M."/>
            <person name="Hattori M."/>
            <person name="Ohkuma M."/>
        </authorList>
    </citation>
    <scope>NUCLEOTIDE SEQUENCE [LARGE SCALE GENOMIC DNA]</scope>
    <source>
        <strain evidence="3">JCM 19239</strain>
    </source>
</reference>
<sequence>MSKKLILGLVLVAVVIYLGINFGQHLTLENAKAQQVALSEYINENFVAAALTYFFAYIAITAFSVPALPWLPYLAQHCLAFGLVYCLFHLRVP</sequence>
<feature type="transmembrane region" description="Helical" evidence="1">
    <location>
        <begin position="70"/>
        <end position="88"/>
    </location>
</feature>
<keyword evidence="3" id="KW-1185">Reference proteome</keyword>
<organism evidence="2 3">
    <name type="scientific">Vibrio variabilis</name>
    <dbReference type="NCBI Taxonomy" id="990271"/>
    <lineage>
        <taxon>Bacteria</taxon>
        <taxon>Pseudomonadati</taxon>
        <taxon>Pseudomonadota</taxon>
        <taxon>Gammaproteobacteria</taxon>
        <taxon>Vibrionales</taxon>
        <taxon>Vibrionaceae</taxon>
        <taxon>Vibrio</taxon>
    </lineage>
</organism>
<dbReference type="Proteomes" id="UP000029223">
    <property type="component" value="Unassembled WGS sequence"/>
</dbReference>
<comment type="caution">
    <text evidence="2">The sequence shown here is derived from an EMBL/GenBank/DDBJ whole genome shotgun (WGS) entry which is preliminary data.</text>
</comment>
<dbReference type="EMBL" id="BBMS01000059">
    <property type="protein sequence ID" value="GAL29224.1"/>
    <property type="molecule type" value="Genomic_DNA"/>
</dbReference>
<evidence type="ECO:0000313" key="2">
    <source>
        <dbReference type="EMBL" id="GAL29224.1"/>
    </source>
</evidence>
<keyword evidence="1" id="KW-1133">Transmembrane helix</keyword>